<dbReference type="GO" id="GO:0034605">
    <property type="term" value="P:cellular response to heat"/>
    <property type="evidence" value="ECO:0007669"/>
    <property type="project" value="TreeGrafter"/>
</dbReference>
<dbReference type="SMART" id="SM00415">
    <property type="entry name" value="HSF"/>
    <property type="match status" value="1"/>
</dbReference>
<keyword evidence="8" id="KW-0539">Nucleus</keyword>
<dbReference type="PRINTS" id="PR00056">
    <property type="entry name" value="HSFDOMAIN"/>
</dbReference>
<dbReference type="FunFam" id="1.10.10.10:FF:000037">
    <property type="entry name" value="Heat stress transcription factor B-4"/>
    <property type="match status" value="1"/>
</dbReference>
<evidence type="ECO:0000256" key="2">
    <source>
        <dbReference type="ARBA" id="ARBA00011233"/>
    </source>
</evidence>
<evidence type="ECO:0000256" key="6">
    <source>
        <dbReference type="ARBA" id="ARBA00023125"/>
    </source>
</evidence>
<comment type="similarity">
    <text evidence="9">Belongs to the HSF family.</text>
</comment>
<reference evidence="12" key="1">
    <citation type="submission" date="2018-02" db="EMBL/GenBank/DDBJ databases">
        <authorList>
            <person name="Cohen D.B."/>
            <person name="Kent A.D."/>
        </authorList>
    </citation>
    <scope>NUCLEOTIDE SEQUENCE</scope>
</reference>
<dbReference type="Gene3D" id="1.10.10.10">
    <property type="entry name" value="Winged helix-like DNA-binding domain superfamily/Winged helix DNA-binding domain"/>
    <property type="match status" value="1"/>
</dbReference>
<feature type="domain" description="HSF-type DNA-binding" evidence="11">
    <location>
        <begin position="42"/>
        <end position="125"/>
    </location>
</feature>
<dbReference type="SUPFAM" id="SSF51197">
    <property type="entry name" value="Clavaminate synthase-like"/>
    <property type="match status" value="1"/>
</dbReference>
<dbReference type="InterPro" id="IPR036390">
    <property type="entry name" value="WH_DNA-bd_sf"/>
</dbReference>
<feature type="region of interest" description="Disordered" evidence="10">
    <location>
        <begin position="1"/>
        <end position="44"/>
    </location>
</feature>
<evidence type="ECO:0000256" key="5">
    <source>
        <dbReference type="ARBA" id="ARBA00023016"/>
    </source>
</evidence>
<evidence type="ECO:0000259" key="11">
    <source>
        <dbReference type="SMART" id="SM00415"/>
    </source>
</evidence>
<comment type="subcellular location">
    <subcellularLocation>
        <location evidence="1">Nucleus</location>
    </subcellularLocation>
</comment>
<dbReference type="GO" id="GO:0003700">
    <property type="term" value="F:DNA-binding transcription factor activity"/>
    <property type="evidence" value="ECO:0007669"/>
    <property type="project" value="InterPro"/>
</dbReference>
<dbReference type="GO" id="GO:0005634">
    <property type="term" value="C:nucleus"/>
    <property type="evidence" value="ECO:0007669"/>
    <property type="project" value="UniProtKB-SubCell"/>
</dbReference>
<proteinExistence type="inferred from homology"/>
<dbReference type="AlphaFoldDB" id="A0A2N9FX31"/>
<evidence type="ECO:0000313" key="12">
    <source>
        <dbReference type="EMBL" id="SPC95177.1"/>
    </source>
</evidence>
<dbReference type="PANTHER" id="PTHR10015:SF322">
    <property type="entry name" value="HEAT STRESS TRANSCRIPTION FACTOR A-7A"/>
    <property type="match status" value="1"/>
</dbReference>
<dbReference type="InterPro" id="IPR036388">
    <property type="entry name" value="WH-like_DNA-bd_sf"/>
</dbReference>
<keyword evidence="7" id="KW-0804">Transcription</keyword>
<dbReference type="PANTHER" id="PTHR10015">
    <property type="entry name" value="HEAT SHOCK TRANSCRIPTION FACTOR"/>
    <property type="match status" value="1"/>
</dbReference>
<feature type="compositionally biased region" description="Pro residues" evidence="10">
    <location>
        <begin position="21"/>
        <end position="34"/>
    </location>
</feature>
<evidence type="ECO:0000256" key="3">
    <source>
        <dbReference type="ARBA" id="ARBA00022553"/>
    </source>
</evidence>
<keyword evidence="3" id="KW-0597">Phosphoprotein</keyword>
<evidence type="ECO:0000256" key="9">
    <source>
        <dbReference type="RuleBase" id="RU004020"/>
    </source>
</evidence>
<sequence length="186" mass="21240">MNPLYSVKEEYSGSSSSHPGSRPPRPPMMPPPQPMEGLHDTGPPPFLTKTFDMVDDLSTNHIVSWNRLGTNFVVWDPHSFSTNLLPRHFKQNNFSSFVRQLNTYIFSNGRYKSVMHRVLVNASKSRISVASLHSLPFDSVVQPSPKLINEDNPRRYMDTDFASFLDYSSSDEPKENSFLESRKLMT</sequence>
<comment type="subunit">
    <text evidence="2">Homotrimer.</text>
</comment>
<accession>A0A2N9FX31</accession>
<name>A0A2N9FX31_FAGSY</name>
<keyword evidence="4" id="KW-0805">Transcription regulation</keyword>
<dbReference type="GO" id="GO:0006357">
    <property type="term" value="P:regulation of transcription by RNA polymerase II"/>
    <property type="evidence" value="ECO:0007669"/>
    <property type="project" value="TreeGrafter"/>
</dbReference>
<dbReference type="Pfam" id="PF00447">
    <property type="entry name" value="HSF_DNA-bind"/>
    <property type="match status" value="1"/>
</dbReference>
<evidence type="ECO:0000256" key="4">
    <source>
        <dbReference type="ARBA" id="ARBA00023015"/>
    </source>
</evidence>
<dbReference type="EMBL" id="OIVN01001546">
    <property type="protein sequence ID" value="SPC95177.1"/>
    <property type="molecule type" value="Genomic_DNA"/>
</dbReference>
<dbReference type="InterPro" id="IPR000232">
    <property type="entry name" value="HSF_DNA-bd"/>
</dbReference>
<evidence type="ECO:0000256" key="7">
    <source>
        <dbReference type="ARBA" id="ARBA00023163"/>
    </source>
</evidence>
<dbReference type="GO" id="GO:0000978">
    <property type="term" value="F:RNA polymerase II cis-regulatory region sequence-specific DNA binding"/>
    <property type="evidence" value="ECO:0007669"/>
    <property type="project" value="TreeGrafter"/>
</dbReference>
<gene>
    <name evidence="12" type="ORF">FSB_LOCUS23059</name>
</gene>
<evidence type="ECO:0000256" key="10">
    <source>
        <dbReference type="SAM" id="MobiDB-lite"/>
    </source>
</evidence>
<dbReference type="SUPFAM" id="SSF46785">
    <property type="entry name" value="Winged helix' DNA-binding domain"/>
    <property type="match status" value="1"/>
</dbReference>
<keyword evidence="6" id="KW-0238">DNA-binding</keyword>
<keyword evidence="5" id="KW-0346">Stress response</keyword>
<protein>
    <recommendedName>
        <fullName evidence="11">HSF-type DNA-binding domain-containing protein</fullName>
    </recommendedName>
</protein>
<organism evidence="12">
    <name type="scientific">Fagus sylvatica</name>
    <name type="common">Beechnut</name>
    <dbReference type="NCBI Taxonomy" id="28930"/>
    <lineage>
        <taxon>Eukaryota</taxon>
        <taxon>Viridiplantae</taxon>
        <taxon>Streptophyta</taxon>
        <taxon>Embryophyta</taxon>
        <taxon>Tracheophyta</taxon>
        <taxon>Spermatophyta</taxon>
        <taxon>Magnoliopsida</taxon>
        <taxon>eudicotyledons</taxon>
        <taxon>Gunneridae</taxon>
        <taxon>Pentapetalae</taxon>
        <taxon>rosids</taxon>
        <taxon>fabids</taxon>
        <taxon>Fagales</taxon>
        <taxon>Fagaceae</taxon>
        <taxon>Fagus</taxon>
    </lineage>
</organism>
<evidence type="ECO:0000256" key="1">
    <source>
        <dbReference type="ARBA" id="ARBA00004123"/>
    </source>
</evidence>
<evidence type="ECO:0000256" key="8">
    <source>
        <dbReference type="ARBA" id="ARBA00023242"/>
    </source>
</evidence>